<dbReference type="InterPro" id="IPR007627">
    <property type="entry name" value="RNA_pol_sigma70_r2"/>
</dbReference>
<dbReference type="InterPro" id="IPR052704">
    <property type="entry name" value="ECF_Sigma-70_Domain"/>
</dbReference>
<gene>
    <name evidence="2" type="ORF">MW290_01315</name>
</gene>
<keyword evidence="3" id="KW-1185">Reference proteome</keyword>
<sequence length="87" mass="9965">MAAHQSGSTHPLVADFIAHRPLLQRVACRWMGDRDLAEDVVQEACMKLMQGTPPPGVRQPVAYCMRVVQHLCIDHLRRRQSERQLIH</sequence>
<dbReference type="PANTHER" id="PTHR30173:SF36">
    <property type="entry name" value="ECF RNA POLYMERASE SIGMA FACTOR SIGJ"/>
    <property type="match status" value="1"/>
</dbReference>
<evidence type="ECO:0000313" key="3">
    <source>
        <dbReference type="Proteomes" id="UP001056201"/>
    </source>
</evidence>
<proteinExistence type="predicted"/>
<dbReference type="SUPFAM" id="SSF88946">
    <property type="entry name" value="Sigma2 domain of RNA polymerase sigma factors"/>
    <property type="match status" value="1"/>
</dbReference>
<dbReference type="Pfam" id="PF04542">
    <property type="entry name" value="Sigma70_r2"/>
    <property type="match status" value="1"/>
</dbReference>
<organism evidence="2 3">
    <name type="scientific">Aquincola tertiaricarbonis</name>
    <dbReference type="NCBI Taxonomy" id="391953"/>
    <lineage>
        <taxon>Bacteria</taxon>
        <taxon>Pseudomonadati</taxon>
        <taxon>Pseudomonadota</taxon>
        <taxon>Betaproteobacteria</taxon>
        <taxon>Burkholderiales</taxon>
        <taxon>Sphaerotilaceae</taxon>
        <taxon>Aquincola</taxon>
    </lineage>
</organism>
<dbReference type="Gene3D" id="1.10.1740.10">
    <property type="match status" value="1"/>
</dbReference>
<reference evidence="2" key="1">
    <citation type="submission" date="2022-05" db="EMBL/GenBank/DDBJ databases">
        <title>An RpoN-dependent PEP-CTERM gene is involved in floc formation of an Aquincola tertiaricarbonis strain.</title>
        <authorList>
            <person name="Qiu D."/>
            <person name="Xia M."/>
        </authorList>
    </citation>
    <scope>NUCLEOTIDE SEQUENCE</scope>
    <source>
        <strain evidence="2">RN12</strain>
    </source>
</reference>
<dbReference type="EMBL" id="CP097635">
    <property type="protein sequence ID" value="URI07296.1"/>
    <property type="molecule type" value="Genomic_DNA"/>
</dbReference>
<dbReference type="RefSeq" id="WP_250195561.1">
    <property type="nucleotide sequence ID" value="NZ_CP097635.1"/>
</dbReference>
<dbReference type="InterPro" id="IPR013325">
    <property type="entry name" value="RNA_pol_sigma_r2"/>
</dbReference>
<dbReference type="Proteomes" id="UP001056201">
    <property type="component" value="Chromosome 1"/>
</dbReference>
<accession>A0ABY4S884</accession>
<feature type="domain" description="RNA polymerase sigma-70 region 2" evidence="1">
    <location>
        <begin position="18"/>
        <end position="80"/>
    </location>
</feature>
<dbReference type="PANTHER" id="PTHR30173">
    <property type="entry name" value="SIGMA 19 FACTOR"/>
    <property type="match status" value="1"/>
</dbReference>
<name>A0ABY4S884_AQUTE</name>
<evidence type="ECO:0000313" key="2">
    <source>
        <dbReference type="EMBL" id="URI07296.1"/>
    </source>
</evidence>
<evidence type="ECO:0000259" key="1">
    <source>
        <dbReference type="Pfam" id="PF04542"/>
    </source>
</evidence>
<protein>
    <submittedName>
        <fullName evidence="2">RNA polymerase sigma factor</fullName>
    </submittedName>
</protein>